<dbReference type="AlphaFoldDB" id="Q12JS4"/>
<sequence>MIRQFYPEEWSVYKGLRLAALTEAPDAFGSTVAAESGRSDADWQDFLNQGINCSNSMPLLALHNGKAAGLAWGKMDSLSSNPSPSISQDTAYLYRMWVHPDYRGLGIARQLMAAFKTWAISGGATVLALDVAIDNSGAYHLYRAFGFNDAGQPTPLRQGSQLQVQPMVYQLA</sequence>
<dbReference type="Proteomes" id="UP000001982">
    <property type="component" value="Chromosome"/>
</dbReference>
<evidence type="ECO:0000313" key="4">
    <source>
        <dbReference type="EMBL" id="ABE56302.1"/>
    </source>
</evidence>
<dbReference type="PANTHER" id="PTHR43420:SF51">
    <property type="entry name" value="PEPTIDYL-LYSINE N-ACETYLTRANSFERASE YIAC"/>
    <property type="match status" value="1"/>
</dbReference>
<keyword evidence="5" id="KW-1185">Reference proteome</keyword>
<dbReference type="InterPro" id="IPR000182">
    <property type="entry name" value="GNAT_dom"/>
</dbReference>
<dbReference type="SUPFAM" id="SSF55729">
    <property type="entry name" value="Acyl-CoA N-acyltransferases (Nat)"/>
    <property type="match status" value="1"/>
</dbReference>
<proteinExistence type="predicted"/>
<accession>Q12JS4</accession>
<organism evidence="4 5">
    <name type="scientific">Shewanella denitrificans (strain OS217 / ATCC BAA-1090 / DSM 15013)</name>
    <dbReference type="NCBI Taxonomy" id="318161"/>
    <lineage>
        <taxon>Bacteria</taxon>
        <taxon>Pseudomonadati</taxon>
        <taxon>Pseudomonadota</taxon>
        <taxon>Gammaproteobacteria</taxon>
        <taxon>Alteromonadales</taxon>
        <taxon>Shewanellaceae</taxon>
        <taxon>Shewanella</taxon>
    </lineage>
</organism>
<dbReference type="PANTHER" id="PTHR43420">
    <property type="entry name" value="ACETYLTRANSFERASE"/>
    <property type="match status" value="1"/>
</dbReference>
<gene>
    <name evidence="4" type="ordered locus">Sden_3024</name>
</gene>
<dbReference type="GO" id="GO:0016747">
    <property type="term" value="F:acyltransferase activity, transferring groups other than amino-acyl groups"/>
    <property type="evidence" value="ECO:0007669"/>
    <property type="project" value="InterPro"/>
</dbReference>
<dbReference type="Gene3D" id="3.40.630.30">
    <property type="match status" value="1"/>
</dbReference>
<dbReference type="RefSeq" id="WP_011497448.1">
    <property type="nucleotide sequence ID" value="NC_007954.1"/>
</dbReference>
<dbReference type="EMBL" id="CP000302">
    <property type="protein sequence ID" value="ABE56302.1"/>
    <property type="molecule type" value="Genomic_DNA"/>
</dbReference>
<dbReference type="Pfam" id="PF00583">
    <property type="entry name" value="Acetyltransf_1"/>
    <property type="match status" value="1"/>
</dbReference>
<dbReference type="CDD" id="cd04301">
    <property type="entry name" value="NAT_SF"/>
    <property type="match status" value="1"/>
</dbReference>
<protein>
    <submittedName>
        <fullName evidence="4">GCN5-related N-acetyltransferase</fullName>
    </submittedName>
</protein>
<dbReference type="InterPro" id="IPR016181">
    <property type="entry name" value="Acyl_CoA_acyltransferase"/>
</dbReference>
<name>Q12JS4_SHEDO</name>
<evidence type="ECO:0000256" key="2">
    <source>
        <dbReference type="ARBA" id="ARBA00023315"/>
    </source>
</evidence>
<evidence type="ECO:0000259" key="3">
    <source>
        <dbReference type="PROSITE" id="PS51186"/>
    </source>
</evidence>
<dbReference type="KEGG" id="sdn:Sden_3024"/>
<dbReference type="eggNOG" id="COG0456">
    <property type="taxonomic scope" value="Bacteria"/>
</dbReference>
<feature type="domain" description="N-acetyltransferase" evidence="3">
    <location>
        <begin position="1"/>
        <end position="172"/>
    </location>
</feature>
<dbReference type="PROSITE" id="PS51186">
    <property type="entry name" value="GNAT"/>
    <property type="match status" value="1"/>
</dbReference>
<dbReference type="HOGENOM" id="CLU_013985_19_3_6"/>
<evidence type="ECO:0000313" key="5">
    <source>
        <dbReference type="Proteomes" id="UP000001982"/>
    </source>
</evidence>
<reference evidence="4 5" key="1">
    <citation type="submission" date="2006-03" db="EMBL/GenBank/DDBJ databases">
        <title>Complete sequence of Shewanella denitrificans OS217.</title>
        <authorList>
            <consortium name="US DOE Joint Genome Institute"/>
            <person name="Copeland A."/>
            <person name="Lucas S."/>
            <person name="Lapidus A."/>
            <person name="Barry K."/>
            <person name="Detter J.C."/>
            <person name="Glavina del Rio T."/>
            <person name="Hammon N."/>
            <person name="Israni S."/>
            <person name="Dalin E."/>
            <person name="Tice H."/>
            <person name="Pitluck S."/>
            <person name="Brettin T."/>
            <person name="Bruce D."/>
            <person name="Han C."/>
            <person name="Tapia R."/>
            <person name="Gilna P."/>
            <person name="Kiss H."/>
            <person name="Schmutz J."/>
            <person name="Larimer F."/>
            <person name="Land M."/>
            <person name="Hauser L."/>
            <person name="Kyrpides N."/>
            <person name="Lykidis A."/>
            <person name="Richardson P."/>
        </authorList>
    </citation>
    <scope>NUCLEOTIDE SEQUENCE [LARGE SCALE GENOMIC DNA]</scope>
    <source>
        <strain evidence="5">OS217 / ATCC BAA-1090 / DSM 15013</strain>
    </source>
</reference>
<keyword evidence="1 4" id="KW-0808">Transferase</keyword>
<keyword evidence="2" id="KW-0012">Acyltransferase</keyword>
<dbReference type="STRING" id="318161.Sden_3024"/>
<dbReference type="InterPro" id="IPR050680">
    <property type="entry name" value="YpeA/RimI_acetyltransf"/>
</dbReference>
<evidence type="ECO:0000256" key="1">
    <source>
        <dbReference type="ARBA" id="ARBA00022679"/>
    </source>
</evidence>